<dbReference type="GO" id="GO:0003723">
    <property type="term" value="F:RNA binding"/>
    <property type="evidence" value="ECO:0007669"/>
    <property type="project" value="InterPro"/>
</dbReference>
<keyword evidence="3" id="KW-0378">Hydrolase</keyword>
<comment type="caution">
    <text evidence="14">The sequence shown here is derived from an EMBL/GenBank/DDBJ whole genome shotgun (WGS) entry which is preliminary data.</text>
</comment>
<evidence type="ECO:0000256" key="5">
    <source>
        <dbReference type="ARBA" id="ARBA00037026"/>
    </source>
</evidence>
<accession>A0A0N0P680</accession>
<evidence type="ECO:0000256" key="10">
    <source>
        <dbReference type="ARBA" id="ARBA00041760"/>
    </source>
</evidence>
<dbReference type="Pfam" id="PF02137">
    <property type="entry name" value="A_deamin"/>
    <property type="match status" value="1"/>
</dbReference>
<dbReference type="EMBL" id="LJSK01000112">
    <property type="protein sequence ID" value="KPI86857.1"/>
    <property type="molecule type" value="Genomic_DNA"/>
</dbReference>
<evidence type="ECO:0000256" key="6">
    <source>
        <dbReference type="ARBA" id="ARBA00037784"/>
    </source>
</evidence>
<evidence type="ECO:0000256" key="11">
    <source>
        <dbReference type="ARBA" id="ARBA00047635"/>
    </source>
</evidence>
<keyword evidence="1" id="KW-0819">tRNA processing</keyword>
<dbReference type="OrthoDB" id="416253at2759"/>
<feature type="region of interest" description="Disordered" evidence="12">
    <location>
        <begin position="429"/>
        <end position="450"/>
    </location>
</feature>
<dbReference type="InterPro" id="IPR002466">
    <property type="entry name" value="A_deamin"/>
</dbReference>
<keyword evidence="2" id="KW-0479">Metal-binding</keyword>
<comment type="similarity">
    <text evidence="7">Belongs to the ADAT1 family.</text>
</comment>
<dbReference type="GO" id="GO:0008033">
    <property type="term" value="P:tRNA processing"/>
    <property type="evidence" value="ECO:0007669"/>
    <property type="project" value="UniProtKB-KW"/>
</dbReference>
<evidence type="ECO:0000256" key="1">
    <source>
        <dbReference type="ARBA" id="ARBA00022694"/>
    </source>
</evidence>
<comment type="function">
    <text evidence="6">Specifically deaminates adenosine-37 to inosine in tRNA-Ala.</text>
</comment>
<evidence type="ECO:0000256" key="8">
    <source>
        <dbReference type="ARBA" id="ARBA00038940"/>
    </source>
</evidence>
<comment type="cofactor">
    <cofactor evidence="5">
        <name>1D-myo-inositol hexakisphosphate</name>
        <dbReference type="ChEBI" id="CHEBI:58130"/>
    </cofactor>
</comment>
<feature type="domain" description="A to I editase" evidence="13">
    <location>
        <begin position="100"/>
        <end position="420"/>
    </location>
</feature>
<dbReference type="EC" id="3.5.4.34" evidence="8"/>
<feature type="compositionally biased region" description="Basic and acidic residues" evidence="12">
    <location>
        <begin position="436"/>
        <end position="445"/>
    </location>
</feature>
<evidence type="ECO:0000256" key="3">
    <source>
        <dbReference type="ARBA" id="ARBA00022801"/>
    </source>
</evidence>
<sequence>MRAIEAQSQPIWRILWAQCLDQQEALVPDSAEVVDENEACGSHRPATADAAVIVAGFVVSVPYPAMAKAAATAAAIFADSTSKADAPSGPPEARGYLCVSLGSGSRCLGVRDAASDTLEGQLQRVFELRDGHAEVMARRGLLAFLIDLAEAGARCSDEEQSVHPPFLQRVNANEQASHWPTLEATTCGWTLQDGVQVHLVCSRWMCGSLAAVAGGAGRSGHLLIRAGCGCWASKLLEDMEGQSEEKRCDACTDMQASKPSALVHVRNHVIAAHYSSLDNAVAYAHCARVKPGRGRPNLTMSCTDKVWRWAVLGLQGRRRAVLFPIPMRLSSVHVLRSPKSPSSSVVGCAEGAAAKARKLFQWRTQSWWPTLAGATVARVTPEFYLFAAPLQTEAAASLTSSSPFVAGGSRGDSSYSRCRWLTVHGTPATASPVGLRKREREDSEGKGSASARTAIRFDWGACDSSNSRCSLVLNTKAGLPQGMTSCVPKTARSMPRQDESVGATGWVTPPTLSHTAELMLRRFPLSRPWMEHRVERARAATNPATTTTLPSPSSSSLLDSLIPLPMRQLAHQQHMKAEGVGDEAVLFLWTAAGCV</sequence>
<reference evidence="14 15" key="1">
    <citation type="journal article" date="2015" name="PLoS Pathog.">
        <title>Leptomonas seymouri: Adaptations to the Dixenous Life Cycle Analyzed by Genome Sequencing, Transcriptome Profiling and Co-infection with Leishmania donovani.</title>
        <authorList>
            <person name="Kraeva N."/>
            <person name="Butenko A."/>
            <person name="Hlavacova J."/>
            <person name="Kostygov A."/>
            <person name="Myskova J."/>
            <person name="Grybchuk D."/>
            <person name="Lestinova T."/>
            <person name="Votypka J."/>
            <person name="Volf P."/>
            <person name="Opperdoes F."/>
            <person name="Flegontov P."/>
            <person name="Lukes J."/>
            <person name="Yurchenko V."/>
        </authorList>
    </citation>
    <scope>NUCLEOTIDE SEQUENCE [LARGE SCALE GENOMIC DNA]</scope>
    <source>
        <strain evidence="14 15">ATCC 30220</strain>
    </source>
</reference>
<organism evidence="14 15">
    <name type="scientific">Leptomonas seymouri</name>
    <dbReference type="NCBI Taxonomy" id="5684"/>
    <lineage>
        <taxon>Eukaryota</taxon>
        <taxon>Discoba</taxon>
        <taxon>Euglenozoa</taxon>
        <taxon>Kinetoplastea</taxon>
        <taxon>Metakinetoplastina</taxon>
        <taxon>Trypanosomatida</taxon>
        <taxon>Trypanosomatidae</taxon>
        <taxon>Leishmaniinae</taxon>
        <taxon>Leptomonas</taxon>
    </lineage>
</organism>
<dbReference type="AlphaFoldDB" id="A0A0N0P680"/>
<proteinExistence type="inferred from homology"/>
<evidence type="ECO:0000256" key="4">
    <source>
        <dbReference type="ARBA" id="ARBA00022833"/>
    </source>
</evidence>
<dbReference type="PANTHER" id="PTHR46516:SF1">
    <property type="entry name" value="TRNA-SPECIFIC ADENOSINE DEAMINASE 1"/>
    <property type="match status" value="1"/>
</dbReference>
<dbReference type="VEuPathDB" id="TriTrypDB:Lsey_0112_0010"/>
<dbReference type="PANTHER" id="PTHR46516">
    <property type="entry name" value="TRNA-SPECIFIC ADENOSINE DEAMINASE 1"/>
    <property type="match status" value="1"/>
</dbReference>
<evidence type="ECO:0000259" key="13">
    <source>
        <dbReference type="PROSITE" id="PS50141"/>
    </source>
</evidence>
<protein>
    <recommendedName>
        <fullName evidence="9">tRNA-specific adenosine deaminase 1</fullName>
        <ecNumber evidence="8">3.5.4.34</ecNumber>
    </recommendedName>
    <alternativeName>
        <fullName evidence="10">tRNA-specific adenosine-37 deaminase</fullName>
    </alternativeName>
</protein>
<evidence type="ECO:0000313" key="14">
    <source>
        <dbReference type="EMBL" id="KPI86857.1"/>
    </source>
</evidence>
<dbReference type="PROSITE" id="PS50141">
    <property type="entry name" value="A_DEAMIN_EDITASE"/>
    <property type="match status" value="1"/>
</dbReference>
<keyword evidence="4" id="KW-0862">Zinc</keyword>
<dbReference type="GO" id="GO:0043829">
    <property type="term" value="F:tRNA-specific adenosine-37 deaminase activity"/>
    <property type="evidence" value="ECO:0007669"/>
    <property type="project" value="UniProtKB-EC"/>
</dbReference>
<comment type="catalytic activity">
    <reaction evidence="11">
        <text>adenosine(37) in tRNA(Ala) + H2O + H(+) = inosine(37) in tRNA(Ala) + NH4(+)</text>
        <dbReference type="Rhea" id="RHEA:50968"/>
        <dbReference type="Rhea" id="RHEA-COMP:12855"/>
        <dbReference type="Rhea" id="RHEA-COMP:12856"/>
        <dbReference type="ChEBI" id="CHEBI:15377"/>
        <dbReference type="ChEBI" id="CHEBI:15378"/>
        <dbReference type="ChEBI" id="CHEBI:28938"/>
        <dbReference type="ChEBI" id="CHEBI:74411"/>
        <dbReference type="ChEBI" id="CHEBI:82852"/>
        <dbReference type="EC" id="3.5.4.34"/>
    </reaction>
</comment>
<evidence type="ECO:0000256" key="7">
    <source>
        <dbReference type="ARBA" id="ARBA00038326"/>
    </source>
</evidence>
<evidence type="ECO:0000256" key="9">
    <source>
        <dbReference type="ARBA" id="ARBA00040502"/>
    </source>
</evidence>
<evidence type="ECO:0000313" key="15">
    <source>
        <dbReference type="Proteomes" id="UP000038009"/>
    </source>
</evidence>
<keyword evidence="15" id="KW-1185">Reference proteome</keyword>
<evidence type="ECO:0000256" key="12">
    <source>
        <dbReference type="SAM" id="MobiDB-lite"/>
    </source>
</evidence>
<gene>
    <name evidence="14" type="ORF">ABL78_4047</name>
</gene>
<evidence type="ECO:0000256" key="2">
    <source>
        <dbReference type="ARBA" id="ARBA00022723"/>
    </source>
</evidence>
<dbReference type="GO" id="GO:0046872">
    <property type="term" value="F:metal ion binding"/>
    <property type="evidence" value="ECO:0007669"/>
    <property type="project" value="UniProtKB-KW"/>
</dbReference>
<dbReference type="OMA" id="RWMCGSL"/>
<name>A0A0N0P680_LEPSE</name>
<dbReference type="Proteomes" id="UP000038009">
    <property type="component" value="Unassembled WGS sequence"/>
</dbReference>